<evidence type="ECO:0000313" key="5">
    <source>
        <dbReference type="WBParaSite" id="PTRK_0000183400.1"/>
    </source>
</evidence>
<dbReference type="Proteomes" id="UP000038045">
    <property type="component" value="Unplaced"/>
</dbReference>
<reference evidence="5" key="1">
    <citation type="submission" date="2017-02" db="UniProtKB">
        <authorList>
            <consortium name="WormBaseParasite"/>
        </authorList>
    </citation>
    <scope>IDENTIFICATION</scope>
</reference>
<keyword evidence="1" id="KW-1015">Disulfide bond</keyword>
<name>A0A0N4Z4B4_PARTI</name>
<keyword evidence="2" id="KW-0732">Signal</keyword>
<feature type="signal peptide" evidence="2">
    <location>
        <begin position="1"/>
        <end position="22"/>
    </location>
</feature>
<dbReference type="AlphaFoldDB" id="A0A0N4Z4B4"/>
<organism evidence="4 5">
    <name type="scientific">Parastrongyloides trichosuri</name>
    <name type="common">Possum-specific nematode worm</name>
    <dbReference type="NCBI Taxonomy" id="131310"/>
    <lineage>
        <taxon>Eukaryota</taxon>
        <taxon>Metazoa</taxon>
        <taxon>Ecdysozoa</taxon>
        <taxon>Nematoda</taxon>
        <taxon>Chromadorea</taxon>
        <taxon>Rhabditida</taxon>
        <taxon>Tylenchina</taxon>
        <taxon>Panagrolaimomorpha</taxon>
        <taxon>Strongyloidoidea</taxon>
        <taxon>Strongyloididae</taxon>
        <taxon>Parastrongyloides</taxon>
    </lineage>
</organism>
<dbReference type="PROSITE" id="PS51670">
    <property type="entry name" value="SHKT"/>
    <property type="match status" value="1"/>
</dbReference>
<comment type="caution">
    <text evidence="1">Lacks conserved residue(s) required for the propagation of feature annotation.</text>
</comment>
<dbReference type="InterPro" id="IPR003582">
    <property type="entry name" value="ShKT_dom"/>
</dbReference>
<dbReference type="Gene3D" id="1.10.10.1870">
    <property type="entry name" value="ShTK domain-like"/>
    <property type="match status" value="1"/>
</dbReference>
<feature type="disulfide bond" evidence="1">
    <location>
        <begin position="165"/>
        <end position="199"/>
    </location>
</feature>
<sequence>MNSKSFIISLLLCFSFYEGIYGAASCTYPSSDVTNWLAGTGDYICVDTPTNPVPVACIPLTGTTPLACIPAPVSVNMYCCSDSTDEATIESEVYDAVAADYLSGVTTTTTVASSVTQATTVIVDNASNCADMAQYCTDIAYFDVMSQECAKTCGFTYNVGTDSTCVDRVPGCSSMSGQCSNTQYIGMMSYNCAYTCGRCNVSSSATLIPPTMTKTCESSNDNNCNYLVVVCQGSSC</sequence>
<evidence type="ECO:0000256" key="2">
    <source>
        <dbReference type="SAM" id="SignalP"/>
    </source>
</evidence>
<proteinExistence type="predicted"/>
<evidence type="ECO:0000313" key="4">
    <source>
        <dbReference type="Proteomes" id="UP000038045"/>
    </source>
</evidence>
<dbReference type="Pfam" id="PF01549">
    <property type="entry name" value="ShK"/>
    <property type="match status" value="2"/>
</dbReference>
<feature type="domain" description="ShKT" evidence="3">
    <location>
        <begin position="165"/>
        <end position="199"/>
    </location>
</feature>
<protein>
    <submittedName>
        <fullName evidence="5">ShKT domain-containing protein</fullName>
    </submittedName>
</protein>
<accession>A0A0N4Z4B4</accession>
<dbReference type="SMART" id="SM00254">
    <property type="entry name" value="ShKT"/>
    <property type="match status" value="2"/>
</dbReference>
<dbReference type="Gene3D" id="1.10.10.1940">
    <property type="match status" value="1"/>
</dbReference>
<feature type="chain" id="PRO_5005891242" evidence="2">
    <location>
        <begin position="23"/>
        <end position="236"/>
    </location>
</feature>
<dbReference type="PANTHER" id="PTHR46219:SF5">
    <property type="entry name" value="SHKT DOMAIN-CONTAINING PROTEIN"/>
    <property type="match status" value="1"/>
</dbReference>
<evidence type="ECO:0000256" key="1">
    <source>
        <dbReference type="PROSITE-ProRule" id="PRU01005"/>
    </source>
</evidence>
<keyword evidence="4" id="KW-1185">Reference proteome</keyword>
<evidence type="ECO:0000259" key="3">
    <source>
        <dbReference type="PROSITE" id="PS51670"/>
    </source>
</evidence>
<dbReference type="PANTHER" id="PTHR46219">
    <property type="entry name" value="PROTEIN CBG11138"/>
    <property type="match status" value="1"/>
</dbReference>
<dbReference type="WBParaSite" id="PTRK_0000183400.1">
    <property type="protein sequence ID" value="PTRK_0000183400.1"/>
    <property type="gene ID" value="PTRK_0000183400"/>
</dbReference>